<evidence type="ECO:0000256" key="1">
    <source>
        <dbReference type="SAM" id="Coils"/>
    </source>
</evidence>
<dbReference type="InterPro" id="IPR007139">
    <property type="entry name" value="DUF349"/>
</dbReference>
<keyword evidence="1" id="KW-0175">Coiled coil</keyword>
<keyword evidence="6" id="KW-1185">Reference proteome</keyword>
<dbReference type="Pfam" id="PF03993">
    <property type="entry name" value="DUF349"/>
    <property type="match status" value="3"/>
</dbReference>
<dbReference type="EMBL" id="CP013254">
    <property type="protein sequence ID" value="ALU40238.1"/>
    <property type="molecule type" value="Genomic_DNA"/>
</dbReference>
<feature type="coiled-coil region" evidence="1">
    <location>
        <begin position="165"/>
        <end position="202"/>
    </location>
</feature>
<evidence type="ECO:0000313" key="6">
    <source>
        <dbReference type="Proteomes" id="UP000321155"/>
    </source>
</evidence>
<dbReference type="Proteomes" id="UP000057181">
    <property type="component" value="Chromosome"/>
</dbReference>
<name>A0A0U3GJ86_9MICC</name>
<dbReference type="Proteomes" id="UP000321155">
    <property type="component" value="Unassembled WGS sequence"/>
</dbReference>
<sequence length="492" mass="54112">MTERLESDDQPTPRPTPAPGPRPAPGPSAVRPAPGPKPAPAARPAAAGPAAAAGAAPGPAAAASSAPAPALASPETLERARPFGRVTEDGHVHVLVDGEEILCGQYPDATEDEALGYFARKYEDVEAQVALLEQRVAAKAPSADMTRTVDHLAEQVAQRAMVGDLRALEARLEALRPAIRELEAAERAAHEAERAQNVAAREAIVAEAERIAAQDPQRIQWKQASGRMAELFDQWKAHQKSGVRLGKSAEDALWKRFRTARTTFDKHRRAFFSQLDADNAEAKKAKEALIAEAEALSGSTDWGPTAAEYRRLMDRWKQAKRASKKDDDALWARFRAAQDRFFDARKAANAQLDAEFEANLAVKEQLLAEARALMPVTDLKAAKRALGEILDRWEQAGKVPRAHLRRVEAELREVEDAVRRVEDEKWQRTNPETKARSNSMLSQLEAKIEDQEASLARVREAGDARRAAKLEEELATSRQWLETLRRSAADLH</sequence>
<feature type="compositionally biased region" description="Pro residues" evidence="2">
    <location>
        <begin position="12"/>
        <end position="26"/>
    </location>
</feature>
<dbReference type="AlphaFoldDB" id="A0A0U3GJ86"/>
<dbReference type="EMBL" id="BJZR01000053">
    <property type="protein sequence ID" value="GEO92644.1"/>
    <property type="molecule type" value="Genomic_DNA"/>
</dbReference>
<evidence type="ECO:0000313" key="3">
    <source>
        <dbReference type="EMBL" id="ALU40238.1"/>
    </source>
</evidence>
<feature type="region of interest" description="Disordered" evidence="2">
    <location>
        <begin position="1"/>
        <end position="76"/>
    </location>
</feature>
<feature type="compositionally biased region" description="Low complexity" evidence="2">
    <location>
        <begin position="42"/>
        <end position="74"/>
    </location>
</feature>
<proteinExistence type="predicted"/>
<reference evidence="3 5" key="1">
    <citation type="submission" date="2015-11" db="EMBL/GenBank/DDBJ databases">
        <title>Complete Genome Sequence of Kocuria flava strain HO-9041.</title>
        <authorList>
            <person name="Zhou M."/>
            <person name="Dai J."/>
        </authorList>
    </citation>
    <scope>NUCLEOTIDE SEQUENCE [LARGE SCALE GENOMIC DNA]</scope>
    <source>
        <strain evidence="3 5">HO-9041</strain>
    </source>
</reference>
<accession>A0A0U3GJ86</accession>
<protein>
    <submittedName>
        <fullName evidence="3">ATPase</fullName>
    </submittedName>
</protein>
<dbReference type="RefSeq" id="WP_058858939.1">
    <property type="nucleotide sequence ID" value="NZ_BJZR01000053.1"/>
</dbReference>
<evidence type="ECO:0000313" key="4">
    <source>
        <dbReference type="EMBL" id="GEO92644.1"/>
    </source>
</evidence>
<feature type="coiled-coil region" evidence="1">
    <location>
        <begin position="272"/>
        <end position="299"/>
    </location>
</feature>
<dbReference type="KEGG" id="kfv:AS188_11290"/>
<evidence type="ECO:0000313" key="5">
    <source>
        <dbReference type="Proteomes" id="UP000057181"/>
    </source>
</evidence>
<dbReference type="STRING" id="446860.AS188_11290"/>
<organism evidence="3 5">
    <name type="scientific">Kocuria flava</name>
    <dbReference type="NCBI Taxonomy" id="446860"/>
    <lineage>
        <taxon>Bacteria</taxon>
        <taxon>Bacillati</taxon>
        <taxon>Actinomycetota</taxon>
        <taxon>Actinomycetes</taxon>
        <taxon>Micrococcales</taxon>
        <taxon>Micrococcaceae</taxon>
        <taxon>Kocuria</taxon>
    </lineage>
</organism>
<gene>
    <name evidence="3" type="ORF">AS188_11290</name>
    <name evidence="4" type="ORF">KFL01_19500</name>
</gene>
<evidence type="ECO:0000256" key="2">
    <source>
        <dbReference type="SAM" id="MobiDB-lite"/>
    </source>
</evidence>
<feature type="coiled-coil region" evidence="1">
    <location>
        <begin position="404"/>
        <end position="461"/>
    </location>
</feature>
<reference evidence="4 6" key="2">
    <citation type="submission" date="2019-07" db="EMBL/GenBank/DDBJ databases">
        <title>Whole genome shotgun sequence of Kocuria flava NBRC 107626.</title>
        <authorList>
            <person name="Hosoyama A."/>
            <person name="Uohara A."/>
            <person name="Ohji S."/>
            <person name="Ichikawa N."/>
        </authorList>
    </citation>
    <scope>NUCLEOTIDE SEQUENCE [LARGE SCALE GENOMIC DNA]</scope>
    <source>
        <strain evidence="4 6">NBRC 107626</strain>
    </source>
</reference>